<protein>
    <submittedName>
        <fullName evidence="2">DUF4386 family protein</fullName>
    </submittedName>
</protein>
<evidence type="ECO:0000256" key="1">
    <source>
        <dbReference type="SAM" id="Phobius"/>
    </source>
</evidence>
<proteinExistence type="predicted"/>
<feature type="transmembrane region" description="Helical" evidence="1">
    <location>
        <begin position="12"/>
        <end position="33"/>
    </location>
</feature>
<evidence type="ECO:0000313" key="2">
    <source>
        <dbReference type="EMBL" id="NER12042.1"/>
    </source>
</evidence>
<dbReference type="AlphaFoldDB" id="A0A6P0UHD6"/>
<dbReference type="Proteomes" id="UP000468581">
    <property type="component" value="Unassembled WGS sequence"/>
</dbReference>
<gene>
    <name evidence="2" type="ORF">GWK08_01190</name>
</gene>
<organism evidence="2 3">
    <name type="scientific">Leptobacterium flavescens</name>
    <dbReference type="NCBI Taxonomy" id="472055"/>
    <lineage>
        <taxon>Bacteria</taxon>
        <taxon>Pseudomonadati</taxon>
        <taxon>Bacteroidota</taxon>
        <taxon>Flavobacteriia</taxon>
        <taxon>Flavobacteriales</taxon>
        <taxon>Flavobacteriaceae</taxon>
        <taxon>Leptobacterium</taxon>
    </lineage>
</organism>
<name>A0A6P0UHD6_9FLAO</name>
<feature type="transmembrane region" description="Helical" evidence="1">
    <location>
        <begin position="173"/>
        <end position="196"/>
    </location>
</feature>
<feature type="transmembrane region" description="Helical" evidence="1">
    <location>
        <begin position="89"/>
        <end position="109"/>
    </location>
</feature>
<feature type="transmembrane region" description="Helical" evidence="1">
    <location>
        <begin position="202"/>
        <end position="223"/>
    </location>
</feature>
<dbReference type="EMBL" id="JAABOO010000001">
    <property type="protein sequence ID" value="NER12042.1"/>
    <property type="molecule type" value="Genomic_DNA"/>
</dbReference>
<keyword evidence="3" id="KW-1185">Reference proteome</keyword>
<dbReference type="RefSeq" id="WP_163605081.1">
    <property type="nucleotide sequence ID" value="NZ_JAABOO010000001.1"/>
</dbReference>
<dbReference type="InterPro" id="IPR025495">
    <property type="entry name" value="DUF4386"/>
</dbReference>
<feature type="transmembrane region" description="Helical" evidence="1">
    <location>
        <begin position="61"/>
        <end position="82"/>
    </location>
</feature>
<feature type="transmembrane region" description="Helical" evidence="1">
    <location>
        <begin position="145"/>
        <end position="166"/>
    </location>
</feature>
<dbReference type="Pfam" id="PF14329">
    <property type="entry name" value="DUF4386"/>
    <property type="match status" value="1"/>
</dbReference>
<reference evidence="2 3" key="1">
    <citation type="submission" date="2020-01" db="EMBL/GenBank/DDBJ databases">
        <title>Leptobacterium flavescens.</title>
        <authorList>
            <person name="Wang G."/>
        </authorList>
    </citation>
    <scope>NUCLEOTIDE SEQUENCE [LARGE SCALE GENOMIC DNA]</scope>
    <source>
        <strain evidence="2 3">KCTC 22160</strain>
    </source>
</reference>
<comment type="caution">
    <text evidence="2">The sequence shown here is derived from an EMBL/GenBank/DDBJ whole genome shotgun (WGS) entry which is preliminary data.</text>
</comment>
<keyword evidence="1" id="KW-1133">Transmembrane helix</keyword>
<sequence>MTEKTNSLKKTARWAGFLYLLVAFFGGYAHFFVRLKLIAPGDAATTVSNIMAQLPQFRWSFVADLVQLSIFSVMIPLLYSILRSVNKKIALIMLILALTGVPIACINMLNQYAVLHLLEGGEYLSAFQTEQLYALSMLFLDFHDTGYSIAHIFFGLWLLPLGYLIWKSPAFPMILGILLMMAAFGYLIHMFTGFLSPQYSNLTSTGALFSGFAEMSFILWLLIKGVRLQKDPGQ</sequence>
<evidence type="ECO:0000313" key="3">
    <source>
        <dbReference type="Proteomes" id="UP000468581"/>
    </source>
</evidence>
<accession>A0A6P0UHD6</accession>
<keyword evidence="1" id="KW-0812">Transmembrane</keyword>
<keyword evidence="1" id="KW-0472">Membrane</keyword>